<dbReference type="GO" id="GO:0000724">
    <property type="term" value="P:double-strand break repair via homologous recombination"/>
    <property type="evidence" value="ECO:0007669"/>
    <property type="project" value="InterPro"/>
</dbReference>
<dbReference type="InterPro" id="IPR015943">
    <property type="entry name" value="WD40/YVTN_repeat-like_dom_sf"/>
</dbReference>
<feature type="region of interest" description="Disordered" evidence="1">
    <location>
        <begin position="41"/>
        <end position="69"/>
    </location>
</feature>
<gene>
    <name evidence="3" type="ORF">ANANG_G00038260</name>
</gene>
<accession>A0A9D3MT67</accession>
<evidence type="ECO:0000256" key="1">
    <source>
        <dbReference type="SAM" id="MobiDB-lite"/>
    </source>
</evidence>
<dbReference type="Pfam" id="PF16756">
    <property type="entry name" value="PALB2_WD40"/>
    <property type="match status" value="1"/>
</dbReference>
<sequence length="679" mass="73478">MAAAQSSVDLGAVIQSQLSDARCRPAEKEMYPIFCTKSQQMESSSPKISPFPFNKESSQSSGKERLRASRCSSTGGVKCETLLLRSSPAPQRPHVFTPGGSHPSLRFLLSHFDAEDFHLPDDQFGTLKRLKLLSAAGDLESFVPHRSPYATRQRALGTPYGGAYRRRPRAARGLPPTDSPLSAQPDGKPAGRASRTSDQTDLGSDRDAPESLTPSLTPREVTRKEGCDSLPLGRADEAERIAAQVDTLSPTMPPALPRTRQSRAKLRHSLMEIRVQLVHRLLMPRSFWSEQGDKDLDCYFTDSAWSRGVQTPPQSGHSAWGQSPAEKRLDTPPQSPLTVQDGPLSSSLKLTHTLKAPADRCLVDVCSVYGAAGWCVVTAEEWKVCVWKQSSSQQWSLLHTWTFTEHPVISLLSVPDSHSLLCVSLGKLEIREARVLFCAGAAGQLSQSVLCTGEVQAVLGVSGARVACCATSASAQTVQVFTLTEDGRLEDSLSLVSPGQSVQALAAVDGQKDALIGSTDSSHLVLWNMRTGHLLQRFALGESLSGTVCLRGYSQSGVLFLLLQHQFLHHINLDEGAPFSLIATNPVTAKSVLVHQLTQPSQCVGRFTEGDVWESAVLGVFQSGSLAVWDLRDSDCVARLARGPEEGCHIARWGGPSTLLTGHLSGDVFLYQYTPLGLS</sequence>
<organism evidence="3 4">
    <name type="scientific">Anguilla anguilla</name>
    <name type="common">European freshwater eel</name>
    <name type="synonym">Muraena anguilla</name>
    <dbReference type="NCBI Taxonomy" id="7936"/>
    <lineage>
        <taxon>Eukaryota</taxon>
        <taxon>Metazoa</taxon>
        <taxon>Chordata</taxon>
        <taxon>Craniata</taxon>
        <taxon>Vertebrata</taxon>
        <taxon>Euteleostomi</taxon>
        <taxon>Actinopterygii</taxon>
        <taxon>Neopterygii</taxon>
        <taxon>Teleostei</taxon>
        <taxon>Anguilliformes</taxon>
        <taxon>Anguillidae</taxon>
        <taxon>Anguilla</taxon>
    </lineage>
</organism>
<dbReference type="GO" id="GO:0003677">
    <property type="term" value="F:DNA binding"/>
    <property type="evidence" value="ECO:0007669"/>
    <property type="project" value="InterPro"/>
</dbReference>
<dbReference type="PANTHER" id="PTHR14662:SF2">
    <property type="entry name" value="PARTNER AND LOCALIZER OF BRCA2"/>
    <property type="match status" value="1"/>
</dbReference>
<evidence type="ECO:0000313" key="4">
    <source>
        <dbReference type="Proteomes" id="UP001044222"/>
    </source>
</evidence>
<keyword evidence="4" id="KW-1185">Reference proteome</keyword>
<evidence type="ECO:0000259" key="2">
    <source>
        <dbReference type="Pfam" id="PF16756"/>
    </source>
</evidence>
<feature type="compositionally biased region" description="Polar residues" evidence="1">
    <location>
        <begin position="309"/>
        <end position="321"/>
    </location>
</feature>
<feature type="domain" description="Partner and localiser of BRCA2 WD40" evidence="2">
    <location>
        <begin position="341"/>
        <end position="672"/>
    </location>
</feature>
<evidence type="ECO:0000313" key="3">
    <source>
        <dbReference type="EMBL" id="KAG5854477.1"/>
    </source>
</evidence>
<proteinExistence type="predicted"/>
<comment type="caution">
    <text evidence="3">The sequence shown here is derived from an EMBL/GenBank/DDBJ whole genome shotgun (WGS) entry which is preliminary data.</text>
</comment>
<feature type="region of interest" description="Disordered" evidence="1">
    <location>
        <begin position="153"/>
        <end position="263"/>
    </location>
</feature>
<dbReference type="SUPFAM" id="SSF50978">
    <property type="entry name" value="WD40 repeat-like"/>
    <property type="match status" value="1"/>
</dbReference>
<feature type="region of interest" description="Disordered" evidence="1">
    <location>
        <begin position="309"/>
        <end position="342"/>
    </location>
</feature>
<dbReference type="Gene3D" id="2.130.10.10">
    <property type="entry name" value="YVTN repeat-like/Quinoprotein amine dehydrogenase"/>
    <property type="match status" value="1"/>
</dbReference>
<protein>
    <recommendedName>
        <fullName evidence="2">Partner and localiser of BRCA2 WD40 domain-containing protein</fullName>
    </recommendedName>
</protein>
<name>A0A9D3MT67_ANGAN</name>
<reference evidence="3" key="1">
    <citation type="submission" date="2021-01" db="EMBL/GenBank/DDBJ databases">
        <title>A chromosome-scale assembly of European eel, Anguilla anguilla.</title>
        <authorList>
            <person name="Henkel C."/>
            <person name="Jong-Raadsen S.A."/>
            <person name="Dufour S."/>
            <person name="Weltzien F.-A."/>
            <person name="Palstra A.P."/>
            <person name="Pelster B."/>
            <person name="Spaink H.P."/>
            <person name="Van Den Thillart G.E."/>
            <person name="Jansen H."/>
            <person name="Zahm M."/>
            <person name="Klopp C."/>
            <person name="Cedric C."/>
            <person name="Louis A."/>
            <person name="Berthelot C."/>
            <person name="Parey E."/>
            <person name="Roest Crollius H."/>
            <person name="Montfort J."/>
            <person name="Robinson-Rechavi M."/>
            <person name="Bucao C."/>
            <person name="Bouchez O."/>
            <person name="Gislard M."/>
            <person name="Lluch J."/>
            <person name="Milhes M."/>
            <person name="Lampietro C."/>
            <person name="Lopez Roques C."/>
            <person name="Donnadieu C."/>
            <person name="Braasch I."/>
            <person name="Desvignes T."/>
            <person name="Postlethwait J."/>
            <person name="Bobe J."/>
            <person name="Guiguen Y."/>
            <person name="Dirks R."/>
        </authorList>
    </citation>
    <scope>NUCLEOTIDE SEQUENCE</scope>
    <source>
        <strain evidence="3">Tag_6206</strain>
        <tissue evidence="3">Liver</tissue>
    </source>
</reference>
<dbReference type="InterPro" id="IPR042417">
    <property type="entry name" value="PALB2"/>
</dbReference>
<dbReference type="EMBL" id="JAFIRN010000002">
    <property type="protein sequence ID" value="KAG5854477.1"/>
    <property type="molecule type" value="Genomic_DNA"/>
</dbReference>
<dbReference type="GO" id="GO:0005654">
    <property type="term" value="C:nucleoplasm"/>
    <property type="evidence" value="ECO:0007669"/>
    <property type="project" value="TreeGrafter"/>
</dbReference>
<dbReference type="AlphaFoldDB" id="A0A9D3MT67"/>
<dbReference type="InterPro" id="IPR031920">
    <property type="entry name" value="PALB2_WD40"/>
</dbReference>
<dbReference type="PANTHER" id="PTHR14662">
    <property type="entry name" value="PARTNER AND LOCALIZER OF BRCA2"/>
    <property type="match status" value="1"/>
</dbReference>
<dbReference type="InterPro" id="IPR036322">
    <property type="entry name" value="WD40_repeat_dom_sf"/>
</dbReference>
<dbReference type="Proteomes" id="UP001044222">
    <property type="component" value="Unassembled WGS sequence"/>
</dbReference>